<sequence length="57" mass="6246">MATDWFPDRGVRRMVLLLGTAGLAVLTGGIVGDLLWVIGLGAWMFMIALIVELVYRP</sequence>
<reference evidence="3" key="1">
    <citation type="submission" date="2021-05" db="EMBL/GenBank/DDBJ databases">
        <title>Direct Submission.</title>
        <authorList>
            <person name="Li K."/>
            <person name="Gao J."/>
        </authorList>
    </citation>
    <scope>NUCLEOTIDE SEQUENCE [LARGE SCALE GENOMIC DNA]</scope>
    <source>
        <strain evidence="3">MG62</strain>
    </source>
</reference>
<accession>A0ABX8FJA6</accession>
<keyword evidence="1" id="KW-0812">Transmembrane</keyword>
<proteinExistence type="predicted"/>
<protein>
    <submittedName>
        <fullName evidence="2">Uncharacterized protein</fullName>
    </submittedName>
</protein>
<evidence type="ECO:0000313" key="3">
    <source>
        <dbReference type="Proteomes" id="UP000679629"/>
    </source>
</evidence>
<feature type="transmembrane region" description="Helical" evidence="1">
    <location>
        <begin position="36"/>
        <end position="55"/>
    </location>
</feature>
<keyword evidence="1" id="KW-0472">Membrane</keyword>
<feature type="transmembrane region" description="Helical" evidence="1">
    <location>
        <begin position="12"/>
        <end position="30"/>
    </location>
</feature>
<keyword evidence="3" id="KW-1185">Reference proteome</keyword>
<dbReference type="RefSeq" id="WP_215116573.1">
    <property type="nucleotide sequence ID" value="NZ_CP075896.1"/>
</dbReference>
<dbReference type="Proteomes" id="UP000679629">
    <property type="component" value="Chromosome"/>
</dbReference>
<evidence type="ECO:0000313" key="2">
    <source>
        <dbReference type="EMBL" id="QWB21159.1"/>
    </source>
</evidence>
<keyword evidence="1" id="KW-1133">Transmembrane helix</keyword>
<dbReference type="EMBL" id="CP075896">
    <property type="protein sequence ID" value="QWB21159.1"/>
    <property type="molecule type" value="Genomic_DNA"/>
</dbReference>
<name>A0ABX8FJA6_9ACTN</name>
<evidence type="ECO:0000256" key="1">
    <source>
        <dbReference type="SAM" id="Phobius"/>
    </source>
</evidence>
<organism evidence="2 3">
    <name type="scientific">Streptomyces koelreuteriae</name>
    <dbReference type="NCBI Taxonomy" id="2838015"/>
    <lineage>
        <taxon>Bacteria</taxon>
        <taxon>Bacillati</taxon>
        <taxon>Actinomycetota</taxon>
        <taxon>Actinomycetes</taxon>
        <taxon>Kitasatosporales</taxon>
        <taxon>Streptomycetaceae</taxon>
        <taxon>Streptomyces</taxon>
    </lineage>
</organism>
<gene>
    <name evidence="2" type="ORF">KJK29_00445</name>
</gene>